<organism evidence="1">
    <name type="scientific">uncultured Segetibacter sp</name>
    <dbReference type="NCBI Taxonomy" id="481133"/>
    <lineage>
        <taxon>Bacteria</taxon>
        <taxon>Pseudomonadati</taxon>
        <taxon>Bacteroidota</taxon>
        <taxon>Chitinophagia</taxon>
        <taxon>Chitinophagales</taxon>
        <taxon>Chitinophagaceae</taxon>
        <taxon>Segetibacter</taxon>
        <taxon>environmental samples</taxon>
    </lineage>
</organism>
<dbReference type="InterPro" id="IPR029063">
    <property type="entry name" value="SAM-dependent_MTases_sf"/>
</dbReference>
<dbReference type="EMBL" id="CADCVN010000928">
    <property type="protein sequence ID" value="CAA9509448.1"/>
    <property type="molecule type" value="Genomic_DNA"/>
</dbReference>
<evidence type="ECO:0000313" key="1">
    <source>
        <dbReference type="EMBL" id="CAA9509448.1"/>
    </source>
</evidence>
<dbReference type="Pfam" id="PF13489">
    <property type="entry name" value="Methyltransf_23"/>
    <property type="match status" value="1"/>
</dbReference>
<dbReference type="GO" id="GO:0032259">
    <property type="term" value="P:methylation"/>
    <property type="evidence" value="ECO:0007669"/>
    <property type="project" value="UniProtKB-KW"/>
</dbReference>
<protein>
    <submittedName>
        <fullName evidence="1">SAM-dependent methyltransferases</fullName>
    </submittedName>
</protein>
<dbReference type="CDD" id="cd02440">
    <property type="entry name" value="AdoMet_MTases"/>
    <property type="match status" value="1"/>
</dbReference>
<dbReference type="GO" id="GO:0008168">
    <property type="term" value="F:methyltransferase activity"/>
    <property type="evidence" value="ECO:0007669"/>
    <property type="project" value="UniProtKB-KW"/>
</dbReference>
<keyword evidence="1" id="KW-0489">Methyltransferase</keyword>
<gene>
    <name evidence="1" type="ORF">AVDCRST_MAG96-2384</name>
</gene>
<reference evidence="1" key="1">
    <citation type="submission" date="2020-02" db="EMBL/GenBank/DDBJ databases">
        <authorList>
            <person name="Meier V. D."/>
        </authorList>
    </citation>
    <scope>NUCLEOTIDE SEQUENCE</scope>
    <source>
        <strain evidence="1">AVDCRST_MAG96</strain>
    </source>
</reference>
<accession>A0A6J4SZW5</accession>
<dbReference type="SUPFAM" id="SSF53335">
    <property type="entry name" value="S-adenosyl-L-methionine-dependent methyltransferases"/>
    <property type="match status" value="1"/>
</dbReference>
<name>A0A6J4SZW5_9BACT</name>
<dbReference type="PANTHER" id="PTHR43861">
    <property type="entry name" value="TRANS-ACONITATE 2-METHYLTRANSFERASE-RELATED"/>
    <property type="match status" value="1"/>
</dbReference>
<dbReference type="AlphaFoldDB" id="A0A6J4SZW5"/>
<sequence>MDSKINYDHCLCCGSAAISKVFDCIDYTVSNEYFEIWKCNTCTFRFTQNAPGEANISTYYQSAEYISHSNTKHGLVNRLYHYVRSFTLTTKLNLIEEVTGLKHGVLLDVGAGTGAFAFTMQQAGWNVTGLEPDETARTNGFNNYELQLEELSNLHHLPDDTFDAITLWHVLEHVHDLHGYLEKFLKILKPVGRLVIAVPNFTSYDANIYRQYWAAYDVPRHLYHFSPKSIKILLEKKGFAVEAFKPMWFDSFYVSMLSEKYRHGKNSFINAVWVGLLSNIKALFNTQRCSSVIYVVRKK</sequence>
<dbReference type="Gene3D" id="3.40.50.150">
    <property type="entry name" value="Vaccinia Virus protein VP39"/>
    <property type="match status" value="1"/>
</dbReference>
<keyword evidence="1" id="KW-0808">Transferase</keyword>
<proteinExistence type="predicted"/>